<dbReference type="EMBL" id="CM003536">
    <property type="protein sequence ID" value="RCV40232.1"/>
    <property type="molecule type" value="Genomic_DNA"/>
</dbReference>
<feature type="non-terminal residue" evidence="2">
    <location>
        <position position="1"/>
    </location>
</feature>
<proteinExistence type="predicted"/>
<dbReference type="AlphaFoldDB" id="A0A368SCR6"/>
<sequence length="90" mass="10110">PGSAQQPVRAYVYRPPPLPPPKTTNHLLRSARRCRRSLKTRQRTSRYPALQDLQCLQLEIQTLHGLESPTRSGISLSSWCATFVGATILL</sequence>
<accession>A0A368SCR6</accession>
<evidence type="ECO:0000256" key="1">
    <source>
        <dbReference type="SAM" id="MobiDB-lite"/>
    </source>
</evidence>
<protein>
    <submittedName>
        <fullName evidence="2">Uncharacterized protein</fullName>
    </submittedName>
</protein>
<name>A0A368SCR6_SETIT</name>
<gene>
    <name evidence="2" type="ORF">SETIT_9G036200v2</name>
</gene>
<reference evidence="2" key="1">
    <citation type="journal article" date="2012" name="Nat. Biotechnol.">
        <title>Reference genome sequence of the model plant Setaria.</title>
        <authorList>
            <person name="Bennetzen J.L."/>
            <person name="Schmutz J."/>
            <person name="Wang H."/>
            <person name="Percifield R."/>
            <person name="Hawkins J."/>
            <person name="Pontaroli A.C."/>
            <person name="Estep M."/>
            <person name="Feng L."/>
            <person name="Vaughn J.N."/>
            <person name="Grimwood J."/>
            <person name="Jenkins J."/>
            <person name="Barry K."/>
            <person name="Lindquist E."/>
            <person name="Hellsten U."/>
            <person name="Deshpande S."/>
            <person name="Wang X."/>
            <person name="Wu X."/>
            <person name="Mitros T."/>
            <person name="Triplett J."/>
            <person name="Yang X."/>
            <person name="Ye C.Y."/>
            <person name="Mauro-Herrera M."/>
            <person name="Wang L."/>
            <person name="Li P."/>
            <person name="Sharma M."/>
            <person name="Sharma R."/>
            <person name="Ronald P.C."/>
            <person name="Panaud O."/>
            <person name="Kellogg E.A."/>
            <person name="Brutnell T.P."/>
            <person name="Doust A.N."/>
            <person name="Tuskan G.A."/>
            <person name="Rokhsar D."/>
            <person name="Devos K.M."/>
        </authorList>
    </citation>
    <scope>NUCLEOTIDE SEQUENCE [LARGE SCALE GENOMIC DNA]</scope>
    <source>
        <strain evidence="2">Yugu1</strain>
    </source>
</reference>
<feature type="region of interest" description="Disordered" evidence="1">
    <location>
        <begin position="1"/>
        <end position="25"/>
    </location>
</feature>
<organism evidence="2">
    <name type="scientific">Setaria italica</name>
    <name type="common">Foxtail millet</name>
    <name type="synonym">Panicum italicum</name>
    <dbReference type="NCBI Taxonomy" id="4555"/>
    <lineage>
        <taxon>Eukaryota</taxon>
        <taxon>Viridiplantae</taxon>
        <taxon>Streptophyta</taxon>
        <taxon>Embryophyta</taxon>
        <taxon>Tracheophyta</taxon>
        <taxon>Spermatophyta</taxon>
        <taxon>Magnoliopsida</taxon>
        <taxon>Liliopsida</taxon>
        <taxon>Poales</taxon>
        <taxon>Poaceae</taxon>
        <taxon>PACMAD clade</taxon>
        <taxon>Panicoideae</taxon>
        <taxon>Panicodae</taxon>
        <taxon>Paniceae</taxon>
        <taxon>Cenchrinae</taxon>
        <taxon>Setaria</taxon>
    </lineage>
</organism>
<reference evidence="2" key="2">
    <citation type="submission" date="2015-07" db="EMBL/GenBank/DDBJ databases">
        <authorList>
            <person name="Noorani M."/>
        </authorList>
    </citation>
    <scope>NUCLEOTIDE SEQUENCE</scope>
    <source>
        <strain evidence="2">Yugu1</strain>
    </source>
</reference>
<evidence type="ECO:0000313" key="2">
    <source>
        <dbReference type="EMBL" id="RCV40232.1"/>
    </source>
</evidence>